<evidence type="ECO:0000256" key="2">
    <source>
        <dbReference type="SAM" id="MobiDB-lite"/>
    </source>
</evidence>
<dbReference type="AlphaFoldDB" id="A0A8C1PAE5"/>
<feature type="region of interest" description="Disordered" evidence="2">
    <location>
        <begin position="237"/>
        <end position="268"/>
    </location>
</feature>
<protein>
    <submittedName>
        <fullName evidence="3">Si:ch211-112f3.4</fullName>
    </submittedName>
</protein>
<accession>A0A8C1PAE5</accession>
<reference evidence="3" key="1">
    <citation type="submission" date="2025-08" db="UniProtKB">
        <authorList>
            <consortium name="Ensembl"/>
        </authorList>
    </citation>
    <scope>IDENTIFICATION</scope>
</reference>
<dbReference type="Ensembl" id="ENSCCRT00010116394.1">
    <property type="protein sequence ID" value="ENSCCRP00010104729.1"/>
    <property type="gene ID" value="ENSCCRG00010046204.1"/>
</dbReference>
<feature type="region of interest" description="Disordered" evidence="2">
    <location>
        <begin position="393"/>
        <end position="428"/>
    </location>
</feature>
<dbReference type="InterPro" id="IPR031601">
    <property type="entry name" value="CCD48"/>
</dbReference>
<evidence type="ECO:0000313" key="3">
    <source>
        <dbReference type="Ensembl" id="ENSCCRP00010104729.1"/>
    </source>
</evidence>
<evidence type="ECO:0000256" key="1">
    <source>
        <dbReference type="SAM" id="Coils"/>
    </source>
</evidence>
<sequence length="625" mass="71023">MQVSRIRAARKSEWLKCALTHHFSPDPCVENEIVVLATGVDQYLQEVFHHLAFYHGDDLVSEKDFKSLCLILGIPTSAESTGTSEHQDICDGLPLVLNFRDFHARLCGFFSLKAQEGQTGVRLPVSEETEHIEREIRLRCPRVRRRKCVSFDLSAEQQNRRRSVRRSGPSQKPDHLQSSAVEPKRNAVDINPQRRWQDQLELENASLRELVEDLRSALQSSDARCLALEVALRRKDVPSQHTAGGTHEKQDGKTKTQQSKHMEWDSRRSTKDLLRELELIRASRDGQLEEAMRFNQRLEEELMAAYGEISRMQEMLDSIRTENTQIKKRTEEARESLAAGLQGVRTLQDQARQADLLREQVQSLESQLERFRAQCTCPELNMNKTEILAETCGSGFPSPTSHDGARREEDLQRSVEGRAASDEEEEERSIDEGQCCHLEVKRLINRLHSCAKGCQKASICNWLISQSSAHSKDTKARVWIPQVDERGNQAGKMKQKEESSRVYHSVLEERLTDALTLLLQIPHKVRTRFRNRFLSKKCVLSCLLKSVVHGMRVSRRILGKILINTLDLCTRKSHDCTPVVLVVDTLCQQLLSSDLLDGGEEVSIGSRPSGTSGHRNTSNPLLMSC</sequence>
<reference evidence="3" key="2">
    <citation type="submission" date="2025-09" db="UniProtKB">
        <authorList>
            <consortium name="Ensembl"/>
        </authorList>
    </citation>
    <scope>IDENTIFICATION</scope>
</reference>
<feature type="compositionally biased region" description="Basic and acidic residues" evidence="2">
    <location>
        <begin position="403"/>
        <end position="421"/>
    </location>
</feature>
<feature type="compositionally biased region" description="Polar residues" evidence="2">
    <location>
        <begin position="606"/>
        <end position="625"/>
    </location>
</feature>
<keyword evidence="1" id="KW-0175">Coiled coil</keyword>
<proteinExistence type="predicted"/>
<dbReference type="Proteomes" id="UP000694427">
    <property type="component" value="Unplaced"/>
</dbReference>
<dbReference type="Pfam" id="PF15799">
    <property type="entry name" value="CCD48"/>
    <property type="match status" value="3"/>
</dbReference>
<evidence type="ECO:0000313" key="4">
    <source>
        <dbReference type="Proteomes" id="UP000694427"/>
    </source>
</evidence>
<feature type="coiled-coil region" evidence="1">
    <location>
        <begin position="288"/>
        <end position="374"/>
    </location>
</feature>
<name>A0A8C1PAE5_CYPCA</name>
<feature type="compositionally biased region" description="Basic and acidic residues" evidence="2">
    <location>
        <begin position="246"/>
        <end position="268"/>
    </location>
</feature>
<organism evidence="3 4">
    <name type="scientific">Cyprinus carpio</name>
    <name type="common">Common carp</name>
    <dbReference type="NCBI Taxonomy" id="7962"/>
    <lineage>
        <taxon>Eukaryota</taxon>
        <taxon>Metazoa</taxon>
        <taxon>Chordata</taxon>
        <taxon>Craniata</taxon>
        <taxon>Vertebrata</taxon>
        <taxon>Euteleostomi</taxon>
        <taxon>Actinopterygii</taxon>
        <taxon>Neopterygii</taxon>
        <taxon>Teleostei</taxon>
        <taxon>Ostariophysi</taxon>
        <taxon>Cypriniformes</taxon>
        <taxon>Cyprinidae</taxon>
        <taxon>Cyprininae</taxon>
        <taxon>Cyprinus</taxon>
    </lineage>
</organism>
<feature type="region of interest" description="Disordered" evidence="2">
    <location>
        <begin position="159"/>
        <end position="192"/>
    </location>
</feature>
<feature type="region of interest" description="Disordered" evidence="2">
    <location>
        <begin position="601"/>
        <end position="625"/>
    </location>
</feature>
<keyword evidence="4" id="KW-1185">Reference proteome</keyword>